<evidence type="ECO:0000256" key="2">
    <source>
        <dbReference type="SAM" id="SignalP"/>
    </source>
</evidence>
<keyword evidence="2" id="KW-0732">Signal</keyword>
<reference evidence="3" key="3">
    <citation type="submission" date="2023-12" db="EMBL/GenBank/DDBJ databases">
        <authorList>
            <person name="Sun Q."/>
            <person name="Inoue M."/>
        </authorList>
    </citation>
    <scope>NUCLEOTIDE SEQUENCE</scope>
    <source>
        <strain evidence="3">JCM 10667</strain>
    </source>
</reference>
<dbReference type="PROSITE" id="PS51257">
    <property type="entry name" value="PROKAR_LIPOPROTEIN"/>
    <property type="match status" value="1"/>
</dbReference>
<protein>
    <recommendedName>
        <fullName evidence="7">Lipoprotein</fullName>
    </recommendedName>
</protein>
<organism evidence="4 5">
    <name type="scientific">Actinomadura livida</name>
    <dbReference type="NCBI Taxonomy" id="79909"/>
    <lineage>
        <taxon>Bacteria</taxon>
        <taxon>Bacillati</taxon>
        <taxon>Actinomycetota</taxon>
        <taxon>Actinomycetes</taxon>
        <taxon>Streptosporangiales</taxon>
        <taxon>Thermomonosporaceae</taxon>
        <taxon>Actinomadura</taxon>
    </lineage>
</organism>
<dbReference type="Proteomes" id="UP001501427">
    <property type="component" value="Unassembled WGS sequence"/>
</dbReference>
<reference evidence="3 6" key="1">
    <citation type="journal article" date="2019" name="Int. J. Syst. Evol. Microbiol.">
        <title>The Global Catalogue of Microorganisms (GCM) 10K type strain sequencing project: providing services to taxonomists for standard genome sequencing and annotation.</title>
        <authorList>
            <consortium name="The Broad Institute Genomics Platform"/>
            <consortium name="The Broad Institute Genome Sequencing Center for Infectious Disease"/>
            <person name="Wu L."/>
            <person name="Ma J."/>
        </authorList>
    </citation>
    <scope>NUCLEOTIDE SEQUENCE [LARGE SCALE GENOMIC DNA]</scope>
    <source>
        <strain evidence="3 6">JCM 10667</strain>
    </source>
</reference>
<gene>
    <name evidence="4" type="ORF">F4557_001729</name>
    <name evidence="3" type="ORF">GCM10009546_35670</name>
</gene>
<feature type="chain" id="PRO_5039521855" description="Lipoprotein" evidence="2">
    <location>
        <begin position="33"/>
        <end position="208"/>
    </location>
</feature>
<evidence type="ECO:0000256" key="1">
    <source>
        <dbReference type="SAM" id="MobiDB-lite"/>
    </source>
</evidence>
<dbReference type="AlphaFoldDB" id="A0A7W7IAB1"/>
<sequence length="208" mass="21568">MDSWPGRGSGRRWWPVAVLPVLLAAAVATGCAGDEPEGTGKRPGSAGTAQPQVPAGFTPAAAGPVRIVHPSDWKPAEPPEGWSFLADLTGGGEVEARIGVITDVPQIPNAKLVTESAITVVQLNLGEVRRGPNREIDVPGADEAFRVDYSYPNPQARAGAAAGAQLKAVDIGLIIGDRQSAVVRLTGLPSRLTPALVDRIVRGIAVKP</sequence>
<accession>A0A7W7IAB1</accession>
<comment type="caution">
    <text evidence="4">The sequence shown here is derived from an EMBL/GenBank/DDBJ whole genome shotgun (WGS) entry which is preliminary data.</text>
</comment>
<name>A0A7W7IAB1_9ACTN</name>
<evidence type="ECO:0000313" key="5">
    <source>
        <dbReference type="Proteomes" id="UP000549343"/>
    </source>
</evidence>
<reference evidence="4 5" key="2">
    <citation type="submission" date="2020-08" db="EMBL/GenBank/DDBJ databases">
        <title>Sequencing the genomes of 1000 actinobacteria strains.</title>
        <authorList>
            <person name="Klenk H.-P."/>
        </authorList>
    </citation>
    <scope>NUCLEOTIDE SEQUENCE [LARGE SCALE GENOMIC DNA]</scope>
    <source>
        <strain evidence="4 5">DSM 44772</strain>
    </source>
</reference>
<dbReference type="EMBL" id="JACHMV010000001">
    <property type="protein sequence ID" value="MBB4773311.1"/>
    <property type="molecule type" value="Genomic_DNA"/>
</dbReference>
<feature type="region of interest" description="Disordered" evidence="1">
    <location>
        <begin position="31"/>
        <end position="60"/>
    </location>
</feature>
<evidence type="ECO:0000313" key="3">
    <source>
        <dbReference type="EMBL" id="GAA0569728.1"/>
    </source>
</evidence>
<proteinExistence type="predicted"/>
<dbReference type="Proteomes" id="UP000549343">
    <property type="component" value="Unassembled WGS sequence"/>
</dbReference>
<dbReference type="EMBL" id="BAAAHD010000027">
    <property type="protein sequence ID" value="GAA0569728.1"/>
    <property type="molecule type" value="Genomic_DNA"/>
</dbReference>
<evidence type="ECO:0008006" key="7">
    <source>
        <dbReference type="Google" id="ProtNLM"/>
    </source>
</evidence>
<evidence type="ECO:0000313" key="4">
    <source>
        <dbReference type="EMBL" id="MBB4773311.1"/>
    </source>
</evidence>
<keyword evidence="6" id="KW-1185">Reference proteome</keyword>
<feature type="signal peptide" evidence="2">
    <location>
        <begin position="1"/>
        <end position="32"/>
    </location>
</feature>
<evidence type="ECO:0000313" key="6">
    <source>
        <dbReference type="Proteomes" id="UP001501427"/>
    </source>
</evidence>
<dbReference type="RefSeq" id="WP_184881334.1">
    <property type="nucleotide sequence ID" value="NZ_BAAAHD010000027.1"/>
</dbReference>